<evidence type="ECO:0008006" key="4">
    <source>
        <dbReference type="Google" id="ProtNLM"/>
    </source>
</evidence>
<comment type="caution">
    <text evidence="2">The sequence shown here is derived from an EMBL/GenBank/DDBJ whole genome shotgun (WGS) entry which is preliminary data.</text>
</comment>
<evidence type="ECO:0000313" key="3">
    <source>
        <dbReference type="Proteomes" id="UP000246278"/>
    </source>
</evidence>
<name>A0A317T8Y0_9CHLB</name>
<dbReference type="AlphaFoldDB" id="A0A317T8Y0"/>
<comment type="similarity">
    <text evidence="1">Belongs to the Rv0495c family.</text>
</comment>
<accession>A0A317T8Y0</accession>
<gene>
    <name evidence="2" type="ORF">CR164_01080</name>
</gene>
<evidence type="ECO:0000256" key="1">
    <source>
        <dbReference type="ARBA" id="ARBA00093770"/>
    </source>
</evidence>
<keyword evidence="3" id="KW-1185">Reference proteome</keyword>
<evidence type="ECO:0000313" key="2">
    <source>
        <dbReference type="EMBL" id="PWW83183.1"/>
    </source>
</evidence>
<dbReference type="InterPro" id="IPR021458">
    <property type="entry name" value="Rv0495c"/>
</dbReference>
<dbReference type="Proteomes" id="UP000246278">
    <property type="component" value="Unassembled WGS sequence"/>
</dbReference>
<dbReference type="Pfam" id="PF11307">
    <property type="entry name" value="DUF3109"/>
    <property type="match status" value="1"/>
</dbReference>
<protein>
    <recommendedName>
        <fullName evidence="4">Zinc/iron-chelating domain-containing protein</fullName>
    </recommendedName>
</protein>
<sequence length="183" mass="20968">MLAIDDVLIDDGVPGAFFSCDLVLCKGACCVEGELGAPVLEEEADSLREITGTVTEKLPEKNRRYIRRYGCLEIYQGNFYTRTIEGRECVFAFRDKEITFCAIEKRKPLSCRLFPIRIKKKFGLDYLVYERHAMCRQAAKGGIDKSVLLVDYVAEALIECYGLTWYRRLKDLLANSPMNYARH</sequence>
<dbReference type="OrthoDB" id="597501at2"/>
<reference evidence="3" key="1">
    <citation type="submission" date="2017-10" db="EMBL/GenBank/DDBJ databases">
        <authorList>
            <person name="Gaisin V.A."/>
            <person name="Rysina M.S."/>
            <person name="Grouzdev D.S."/>
        </authorList>
    </citation>
    <scope>NUCLEOTIDE SEQUENCE [LARGE SCALE GENOMIC DNA]</scope>
    <source>
        <strain evidence="3">V1</strain>
    </source>
</reference>
<organism evidence="2 3">
    <name type="scientific">Prosthecochloris marina</name>
    <dbReference type="NCBI Taxonomy" id="2017681"/>
    <lineage>
        <taxon>Bacteria</taxon>
        <taxon>Pseudomonadati</taxon>
        <taxon>Chlorobiota</taxon>
        <taxon>Chlorobiia</taxon>
        <taxon>Chlorobiales</taxon>
        <taxon>Chlorobiaceae</taxon>
        <taxon>Prosthecochloris</taxon>
    </lineage>
</organism>
<dbReference type="RefSeq" id="WP_110022065.1">
    <property type="nucleotide sequence ID" value="NZ_PDNZ01000001.1"/>
</dbReference>
<proteinExistence type="inferred from homology"/>
<dbReference type="EMBL" id="PDNZ01000001">
    <property type="protein sequence ID" value="PWW83183.1"/>
    <property type="molecule type" value="Genomic_DNA"/>
</dbReference>